<reference evidence="2" key="1">
    <citation type="submission" date="2018-12" db="EMBL/GenBank/DDBJ databases">
        <title>Tengunoibacter tsumagoiensis gen. nov., sp. nov., Dictyobacter kobayashii sp. nov., D. alpinus sp. nov., and D. joshuensis sp. nov. and description of Dictyobacteraceae fam. nov. within the order Ktedonobacterales isolated from Tengu-no-mugimeshi.</title>
        <authorList>
            <person name="Wang C.M."/>
            <person name="Zheng Y."/>
            <person name="Sakai Y."/>
            <person name="Toyoda A."/>
            <person name="Minakuchi Y."/>
            <person name="Abe K."/>
            <person name="Yokota A."/>
            <person name="Yabe S."/>
        </authorList>
    </citation>
    <scope>NUCLEOTIDE SEQUENCE [LARGE SCALE GENOMIC DNA]</scope>
    <source>
        <strain evidence="2">Uno11</strain>
    </source>
</reference>
<sequence length="152" mass="16585">MSISPHASSLERLALVENASRYDLFRTVASIGPIIPAGFFAFGLAGKLLGNLASADERQAVLRSLPYNPTTEMDLALWDIARKLAADPDALTFMLEHSLAQLAEAYQRDAMPSGLQHNLAAFLQTYGHRGVAEIDMGVPRWSDDPTHILGYC</sequence>
<evidence type="ECO:0000313" key="1">
    <source>
        <dbReference type="EMBL" id="GCE24238.1"/>
    </source>
</evidence>
<evidence type="ECO:0000313" key="2">
    <source>
        <dbReference type="Proteomes" id="UP000287188"/>
    </source>
</evidence>
<accession>A0A402AYT3</accession>
<name>A0A402AYT3_9CHLR</name>
<keyword evidence="2" id="KW-1185">Reference proteome</keyword>
<gene>
    <name evidence="1" type="ORF">KDK_80380</name>
</gene>
<organism evidence="1 2">
    <name type="scientific">Dictyobacter kobayashii</name>
    <dbReference type="NCBI Taxonomy" id="2014872"/>
    <lineage>
        <taxon>Bacteria</taxon>
        <taxon>Bacillati</taxon>
        <taxon>Chloroflexota</taxon>
        <taxon>Ktedonobacteria</taxon>
        <taxon>Ktedonobacterales</taxon>
        <taxon>Dictyobacteraceae</taxon>
        <taxon>Dictyobacter</taxon>
    </lineage>
</organism>
<dbReference type="EMBL" id="BIFS01000002">
    <property type="protein sequence ID" value="GCE24238.1"/>
    <property type="molecule type" value="Genomic_DNA"/>
</dbReference>
<comment type="caution">
    <text evidence="1">The sequence shown here is derived from an EMBL/GenBank/DDBJ whole genome shotgun (WGS) entry which is preliminary data.</text>
</comment>
<dbReference type="Proteomes" id="UP000287188">
    <property type="component" value="Unassembled WGS sequence"/>
</dbReference>
<proteinExistence type="predicted"/>
<protein>
    <submittedName>
        <fullName evidence="1">Uncharacterized protein</fullName>
    </submittedName>
</protein>
<dbReference type="AlphaFoldDB" id="A0A402AYT3"/>